<feature type="domain" description="Rubrerythrin diiron-binding" evidence="6">
    <location>
        <begin position="15"/>
        <end position="138"/>
    </location>
</feature>
<sequence>MRKEDISSDLLMTIRKAQKDEVTGSIIYGFMSKHEKDEKNKQILKQMSEDEQKHAEVWKSITEETIKPSSLEILMLKFFTLVLGFTFVVKKMQKGEQVSEEMYVEMQQELPQTADILKDERRHEKELYAMLDEERLHYLGAIVLGLNDALVELTGAIAGVTFALANNQIIALTGIVTGISATLSMAASNYLAQRAEGNKDAIKSSAYTGIAYLITVVLLVLPYLLLPSTQYVLAFTFMILTVVIIIFFFNYYISVAKDEPFFRRFLEMVVISLSVALISFLIGTVAKNVFGIDVA</sequence>
<name>A0ABU0E4F4_9FIRM</name>
<evidence type="ECO:0000256" key="1">
    <source>
        <dbReference type="ARBA" id="ARBA00004127"/>
    </source>
</evidence>
<dbReference type="InterPro" id="IPR039376">
    <property type="entry name" value="Ferritin_CCC1_N"/>
</dbReference>
<evidence type="ECO:0000256" key="3">
    <source>
        <dbReference type="ARBA" id="ARBA00022989"/>
    </source>
</evidence>
<evidence type="ECO:0000256" key="2">
    <source>
        <dbReference type="ARBA" id="ARBA00022692"/>
    </source>
</evidence>
<evidence type="ECO:0000313" key="7">
    <source>
        <dbReference type="EMBL" id="MDQ0361765.1"/>
    </source>
</evidence>
<dbReference type="Pfam" id="PF01988">
    <property type="entry name" value="VIT1"/>
    <property type="match status" value="2"/>
</dbReference>
<dbReference type="EMBL" id="JAUSUR010000004">
    <property type="protein sequence ID" value="MDQ0361765.1"/>
    <property type="molecule type" value="Genomic_DNA"/>
</dbReference>
<evidence type="ECO:0000259" key="6">
    <source>
        <dbReference type="Pfam" id="PF02915"/>
    </source>
</evidence>
<feature type="transmembrane region" description="Helical" evidence="5">
    <location>
        <begin position="169"/>
        <end position="192"/>
    </location>
</feature>
<dbReference type="SUPFAM" id="SSF47240">
    <property type="entry name" value="Ferritin-like"/>
    <property type="match status" value="1"/>
</dbReference>
<dbReference type="InterPro" id="IPR009078">
    <property type="entry name" value="Ferritin-like_SF"/>
</dbReference>
<reference evidence="7 8" key="1">
    <citation type="submission" date="2023-07" db="EMBL/GenBank/DDBJ databases">
        <title>Genomic Encyclopedia of Type Strains, Phase IV (KMG-IV): sequencing the most valuable type-strain genomes for metagenomic binning, comparative biology and taxonomic classification.</title>
        <authorList>
            <person name="Goeker M."/>
        </authorList>
    </citation>
    <scope>NUCLEOTIDE SEQUENCE [LARGE SCALE GENOMIC DNA]</scope>
    <source>
        <strain evidence="7 8">DSM 16784</strain>
    </source>
</reference>
<evidence type="ECO:0000256" key="5">
    <source>
        <dbReference type="SAM" id="Phobius"/>
    </source>
</evidence>
<dbReference type="InterPro" id="IPR008217">
    <property type="entry name" value="Ccc1_fam"/>
</dbReference>
<evidence type="ECO:0000256" key="4">
    <source>
        <dbReference type="ARBA" id="ARBA00023136"/>
    </source>
</evidence>
<feature type="transmembrane region" description="Helical" evidence="5">
    <location>
        <begin position="204"/>
        <end position="225"/>
    </location>
</feature>
<comment type="caution">
    <text evidence="7">The sequence shown here is derived from an EMBL/GenBank/DDBJ whole genome shotgun (WGS) entry which is preliminary data.</text>
</comment>
<dbReference type="CDD" id="cd01044">
    <property type="entry name" value="Ferritin_CCC1_N"/>
    <property type="match status" value="1"/>
</dbReference>
<keyword evidence="3 5" id="KW-1133">Transmembrane helix</keyword>
<gene>
    <name evidence="7" type="ORF">J2S15_002515</name>
</gene>
<feature type="transmembrane region" description="Helical" evidence="5">
    <location>
        <begin position="231"/>
        <end position="253"/>
    </location>
</feature>
<dbReference type="Pfam" id="PF02915">
    <property type="entry name" value="Rubrerythrin"/>
    <property type="match status" value="1"/>
</dbReference>
<feature type="transmembrane region" description="Helical" evidence="5">
    <location>
        <begin position="138"/>
        <end position="163"/>
    </location>
</feature>
<proteinExistence type="predicted"/>
<organism evidence="7 8">
    <name type="scientific">Breznakia pachnodae</name>
    <dbReference type="NCBI Taxonomy" id="265178"/>
    <lineage>
        <taxon>Bacteria</taxon>
        <taxon>Bacillati</taxon>
        <taxon>Bacillota</taxon>
        <taxon>Erysipelotrichia</taxon>
        <taxon>Erysipelotrichales</taxon>
        <taxon>Erysipelotrichaceae</taxon>
        <taxon>Breznakia</taxon>
    </lineage>
</organism>
<feature type="transmembrane region" description="Helical" evidence="5">
    <location>
        <begin position="265"/>
        <end position="286"/>
    </location>
</feature>
<keyword evidence="2 5" id="KW-0812">Transmembrane</keyword>
<dbReference type="InterPro" id="IPR003251">
    <property type="entry name" value="Rr_diiron-bd_dom"/>
</dbReference>
<comment type="subcellular location">
    <subcellularLocation>
        <location evidence="1">Endomembrane system</location>
        <topology evidence="1">Multi-pass membrane protein</topology>
    </subcellularLocation>
</comment>
<accession>A0ABU0E4F4</accession>
<dbReference type="RefSeq" id="WP_307408779.1">
    <property type="nucleotide sequence ID" value="NZ_JAUSUR010000004.1"/>
</dbReference>
<evidence type="ECO:0000313" key="8">
    <source>
        <dbReference type="Proteomes" id="UP001230220"/>
    </source>
</evidence>
<protein>
    <submittedName>
        <fullName evidence="7">VIT1/CCC1 family predicted Fe2+/Mn2+ transporter</fullName>
    </submittedName>
</protein>
<dbReference type="Proteomes" id="UP001230220">
    <property type="component" value="Unassembled WGS sequence"/>
</dbReference>
<keyword evidence="4 5" id="KW-0472">Membrane</keyword>
<keyword evidence="8" id="KW-1185">Reference proteome</keyword>